<dbReference type="InterPro" id="IPR038078">
    <property type="entry name" value="PhoU-like_sf"/>
</dbReference>
<comment type="caution">
    <text evidence="9">The sequence shown here is derived from an EMBL/GenBank/DDBJ whole genome shotgun (WGS) entry which is preliminary data.</text>
</comment>
<dbReference type="PANTHER" id="PTHR42930">
    <property type="entry name" value="PHOSPHATE-SPECIFIC TRANSPORT SYSTEM ACCESSORY PROTEIN PHOU"/>
    <property type="match status" value="1"/>
</dbReference>
<comment type="function">
    <text evidence="7">Plays a role in the regulation of phosphate uptake.</text>
</comment>
<dbReference type="SUPFAM" id="SSF109755">
    <property type="entry name" value="PhoU-like"/>
    <property type="match status" value="1"/>
</dbReference>
<dbReference type="PIRSF" id="PIRSF003107">
    <property type="entry name" value="PhoU"/>
    <property type="match status" value="1"/>
</dbReference>
<dbReference type="NCBIfam" id="TIGR02135">
    <property type="entry name" value="phoU_full"/>
    <property type="match status" value="1"/>
</dbReference>
<proteinExistence type="inferred from homology"/>
<dbReference type="AlphaFoldDB" id="A0A9D1A3R3"/>
<sequence length="220" mass="25115">MSPRKLFVQEMEDLRQDVQQMGEWVVDGYTCLFETLEKKDGETMSRFVRHDRVIGDMQRNIESRCLNLLTRQTPVAGDLRTVSASLKIASDLERIGNHLSDMAELFTRMGYVDLNAISAHFSPMIAETKVSAEKSVRAFVERNMDLAREVIDLDDVIDDYFNKIKDDLVVALGGKVDSIDNYVDALMVAKYLEKIADHGVNIANWEIFQETGDMEDERLL</sequence>
<comment type="similarity">
    <text evidence="2 7">Belongs to the PhoU family.</text>
</comment>
<dbReference type="GO" id="GO:0005737">
    <property type="term" value="C:cytoplasm"/>
    <property type="evidence" value="ECO:0007669"/>
    <property type="project" value="UniProtKB-SubCell"/>
</dbReference>
<dbReference type="InterPro" id="IPR028366">
    <property type="entry name" value="PhoU"/>
</dbReference>
<evidence type="ECO:0000256" key="6">
    <source>
        <dbReference type="ARBA" id="ARBA00022592"/>
    </source>
</evidence>
<dbReference type="Pfam" id="PF01895">
    <property type="entry name" value="PhoU"/>
    <property type="match status" value="2"/>
</dbReference>
<evidence type="ECO:0000256" key="3">
    <source>
        <dbReference type="ARBA" id="ARBA00011738"/>
    </source>
</evidence>
<reference evidence="9" key="2">
    <citation type="journal article" date="2021" name="PeerJ">
        <title>Extensive microbial diversity within the chicken gut microbiome revealed by metagenomics and culture.</title>
        <authorList>
            <person name="Gilroy R."/>
            <person name="Ravi A."/>
            <person name="Getino M."/>
            <person name="Pursley I."/>
            <person name="Horton D.L."/>
            <person name="Alikhan N.F."/>
            <person name="Baker D."/>
            <person name="Gharbi K."/>
            <person name="Hall N."/>
            <person name="Watson M."/>
            <person name="Adriaenssens E.M."/>
            <person name="Foster-Nyarko E."/>
            <person name="Jarju S."/>
            <person name="Secka A."/>
            <person name="Antonio M."/>
            <person name="Oren A."/>
            <person name="Chaudhuri R.R."/>
            <person name="La Ragione R."/>
            <person name="Hildebrand F."/>
            <person name="Pallen M.J."/>
        </authorList>
    </citation>
    <scope>NUCLEOTIDE SEQUENCE</scope>
    <source>
        <strain evidence="9">CHK180-2868</strain>
    </source>
</reference>
<comment type="subcellular location">
    <subcellularLocation>
        <location evidence="1 7">Cytoplasm</location>
    </subcellularLocation>
</comment>
<reference evidence="9" key="1">
    <citation type="submission" date="2020-10" db="EMBL/GenBank/DDBJ databases">
        <authorList>
            <person name="Gilroy R."/>
        </authorList>
    </citation>
    <scope>NUCLEOTIDE SEQUENCE</scope>
    <source>
        <strain evidence="9">CHK180-2868</strain>
    </source>
</reference>
<evidence type="ECO:0000256" key="1">
    <source>
        <dbReference type="ARBA" id="ARBA00004496"/>
    </source>
</evidence>
<name>A0A9D1A3R3_9FIRM</name>
<dbReference type="InterPro" id="IPR026022">
    <property type="entry name" value="PhoU_dom"/>
</dbReference>
<evidence type="ECO:0000313" key="9">
    <source>
        <dbReference type="EMBL" id="HIR05229.1"/>
    </source>
</evidence>
<evidence type="ECO:0000256" key="5">
    <source>
        <dbReference type="ARBA" id="ARBA00022490"/>
    </source>
</evidence>
<dbReference type="Proteomes" id="UP000824250">
    <property type="component" value="Unassembled WGS sequence"/>
</dbReference>
<dbReference type="GO" id="GO:0006817">
    <property type="term" value="P:phosphate ion transport"/>
    <property type="evidence" value="ECO:0007669"/>
    <property type="project" value="UniProtKB-KW"/>
</dbReference>
<feature type="domain" description="PhoU" evidence="8">
    <location>
        <begin position="124"/>
        <end position="205"/>
    </location>
</feature>
<evidence type="ECO:0000313" key="10">
    <source>
        <dbReference type="Proteomes" id="UP000824250"/>
    </source>
</evidence>
<evidence type="ECO:0000256" key="4">
    <source>
        <dbReference type="ARBA" id="ARBA00022448"/>
    </source>
</evidence>
<evidence type="ECO:0000256" key="7">
    <source>
        <dbReference type="PIRNR" id="PIRNR003107"/>
    </source>
</evidence>
<keyword evidence="6 7" id="KW-0592">Phosphate transport</keyword>
<gene>
    <name evidence="9" type="primary">phoU</name>
    <name evidence="9" type="ORF">IAB28_04610</name>
</gene>
<feature type="domain" description="PhoU" evidence="8">
    <location>
        <begin position="19"/>
        <end position="105"/>
    </location>
</feature>
<protein>
    <recommendedName>
        <fullName evidence="7">Phosphate-specific transport system accessory protein PhoU</fullName>
    </recommendedName>
</protein>
<dbReference type="GO" id="GO:0045936">
    <property type="term" value="P:negative regulation of phosphate metabolic process"/>
    <property type="evidence" value="ECO:0007669"/>
    <property type="project" value="InterPro"/>
</dbReference>
<keyword evidence="4 7" id="KW-0813">Transport</keyword>
<accession>A0A9D1A3R3</accession>
<keyword evidence="5 7" id="KW-0963">Cytoplasm</keyword>
<evidence type="ECO:0000259" key="8">
    <source>
        <dbReference type="Pfam" id="PF01895"/>
    </source>
</evidence>
<dbReference type="FunFam" id="1.20.58.220:FF:000004">
    <property type="entry name" value="Phosphate-specific transport system accessory protein PhoU"/>
    <property type="match status" value="1"/>
</dbReference>
<comment type="subunit">
    <text evidence="3 7">Homodimer.</text>
</comment>
<organism evidence="9 10">
    <name type="scientific">Candidatus Copromonas faecavium</name>
    <name type="common">nom. illeg.</name>
    <dbReference type="NCBI Taxonomy" id="2840740"/>
    <lineage>
        <taxon>Bacteria</taxon>
        <taxon>Bacillati</taxon>
        <taxon>Bacillota</taxon>
        <taxon>Clostridia</taxon>
        <taxon>Lachnospirales</taxon>
        <taxon>Lachnospiraceae</taxon>
        <taxon>Candidatus Copromonas (nom. illeg.)</taxon>
    </lineage>
</organism>
<evidence type="ECO:0000256" key="2">
    <source>
        <dbReference type="ARBA" id="ARBA00008107"/>
    </source>
</evidence>
<dbReference type="Gene3D" id="1.20.58.220">
    <property type="entry name" value="Phosphate transport system protein phou homolog 2, domain 2"/>
    <property type="match status" value="1"/>
</dbReference>
<dbReference type="GO" id="GO:0030643">
    <property type="term" value="P:intracellular phosphate ion homeostasis"/>
    <property type="evidence" value="ECO:0007669"/>
    <property type="project" value="InterPro"/>
</dbReference>
<dbReference type="EMBL" id="DVGC01000025">
    <property type="protein sequence ID" value="HIR05229.1"/>
    <property type="molecule type" value="Genomic_DNA"/>
</dbReference>
<dbReference type="PANTHER" id="PTHR42930:SF3">
    <property type="entry name" value="PHOSPHATE-SPECIFIC TRANSPORT SYSTEM ACCESSORY PROTEIN PHOU"/>
    <property type="match status" value="1"/>
</dbReference>